<dbReference type="Proteomes" id="UP001597541">
    <property type="component" value="Unassembled WGS sequence"/>
</dbReference>
<keyword evidence="1" id="KW-0472">Membrane</keyword>
<accession>A0ABW5P9L7</accession>
<keyword evidence="1" id="KW-0812">Transmembrane</keyword>
<dbReference type="InterPro" id="IPR021997">
    <property type="entry name" value="SporV_AA"/>
</dbReference>
<protein>
    <submittedName>
        <fullName evidence="3">Stage V sporulation protein AA</fullName>
    </submittedName>
</protein>
<dbReference type="Gene3D" id="2.60.480.10">
    <property type="entry name" value="eubacterium ventriosum atcc domain"/>
    <property type="match status" value="1"/>
</dbReference>
<evidence type="ECO:0000259" key="2">
    <source>
        <dbReference type="Pfam" id="PF12164"/>
    </source>
</evidence>
<proteinExistence type="predicted"/>
<feature type="transmembrane region" description="Helical" evidence="1">
    <location>
        <begin position="100"/>
        <end position="123"/>
    </location>
</feature>
<organism evidence="3 4">
    <name type="scientific">Paenibacillus gansuensis</name>
    <dbReference type="NCBI Taxonomy" id="306542"/>
    <lineage>
        <taxon>Bacteria</taxon>
        <taxon>Bacillati</taxon>
        <taxon>Bacillota</taxon>
        <taxon>Bacilli</taxon>
        <taxon>Bacillales</taxon>
        <taxon>Paenibacillaceae</taxon>
        <taxon>Paenibacillus</taxon>
    </lineage>
</organism>
<name>A0ABW5P9L7_9BACL</name>
<feature type="domain" description="Stage V sporulation protein AA" evidence="2">
    <location>
        <begin position="8"/>
        <end position="92"/>
    </location>
</feature>
<sequence>MEPKLPATLYIRLRKRIRIRRGDPIQLTDAAQLFSSAEVEEQISGIVLSRPTEKEGNLLLIDMLLIVRKIKEVLPELQIEHYGEPHVLAEIYTEQKPPNLFLFALVWVLLFFGSALAIMNFHVDVSMMEVHQRIVELLTGKKVEHPYLLQIPYSIGIGIGMIIFFNHLFKRKLNEEPNPLEVEMFTYQESIHQFIVTEEYRKMNPQGDEDR</sequence>
<dbReference type="Pfam" id="PF12164">
    <property type="entry name" value="SporV_AA"/>
    <property type="match status" value="1"/>
</dbReference>
<evidence type="ECO:0000256" key="1">
    <source>
        <dbReference type="SAM" id="Phobius"/>
    </source>
</evidence>
<reference evidence="4" key="1">
    <citation type="journal article" date="2019" name="Int. J. Syst. Evol. Microbiol.">
        <title>The Global Catalogue of Microorganisms (GCM) 10K type strain sequencing project: providing services to taxonomists for standard genome sequencing and annotation.</title>
        <authorList>
            <consortium name="The Broad Institute Genomics Platform"/>
            <consortium name="The Broad Institute Genome Sequencing Center for Infectious Disease"/>
            <person name="Wu L."/>
            <person name="Ma J."/>
        </authorList>
    </citation>
    <scope>NUCLEOTIDE SEQUENCE [LARGE SCALE GENOMIC DNA]</scope>
    <source>
        <strain evidence="4">KCTC 3950</strain>
    </source>
</reference>
<evidence type="ECO:0000313" key="4">
    <source>
        <dbReference type="Proteomes" id="UP001597541"/>
    </source>
</evidence>
<gene>
    <name evidence="3" type="ORF">ACFSUF_05890</name>
</gene>
<dbReference type="EMBL" id="JBHUME010000005">
    <property type="protein sequence ID" value="MFD2611955.1"/>
    <property type="molecule type" value="Genomic_DNA"/>
</dbReference>
<feature type="transmembrane region" description="Helical" evidence="1">
    <location>
        <begin position="147"/>
        <end position="169"/>
    </location>
</feature>
<dbReference type="RefSeq" id="WP_377601073.1">
    <property type="nucleotide sequence ID" value="NZ_JBHUME010000005.1"/>
</dbReference>
<dbReference type="InterPro" id="IPR038548">
    <property type="entry name" value="SporV_AA_N_sf"/>
</dbReference>
<keyword evidence="1" id="KW-1133">Transmembrane helix</keyword>
<evidence type="ECO:0000313" key="3">
    <source>
        <dbReference type="EMBL" id="MFD2611955.1"/>
    </source>
</evidence>
<comment type="caution">
    <text evidence="3">The sequence shown here is derived from an EMBL/GenBank/DDBJ whole genome shotgun (WGS) entry which is preliminary data.</text>
</comment>
<keyword evidence="4" id="KW-1185">Reference proteome</keyword>